<name>A0A6A6SC19_9PLEO</name>
<evidence type="ECO:0008006" key="6">
    <source>
        <dbReference type="Google" id="ProtNLM"/>
    </source>
</evidence>
<protein>
    <recommendedName>
        <fullName evidence="6">ARCA protein</fullName>
    </recommendedName>
</protein>
<feature type="region of interest" description="Disordered" evidence="3">
    <location>
        <begin position="1"/>
        <end position="24"/>
    </location>
</feature>
<dbReference type="AlphaFoldDB" id="A0A6A6SC19"/>
<evidence type="ECO:0000313" key="4">
    <source>
        <dbReference type="EMBL" id="KAF2644802.1"/>
    </source>
</evidence>
<proteinExistence type="predicted"/>
<feature type="compositionally biased region" description="Acidic residues" evidence="3">
    <location>
        <begin position="1"/>
        <end position="10"/>
    </location>
</feature>
<dbReference type="PANTHER" id="PTHR37534">
    <property type="entry name" value="TRANSCRIPTIONAL ACTIVATOR PROTEIN UGA3"/>
    <property type="match status" value="1"/>
</dbReference>
<dbReference type="GO" id="GO:0003700">
    <property type="term" value="F:DNA-binding transcription factor activity"/>
    <property type="evidence" value="ECO:0007669"/>
    <property type="project" value="TreeGrafter"/>
</dbReference>
<gene>
    <name evidence="4" type="ORF">P280DRAFT_391431</name>
</gene>
<dbReference type="GO" id="GO:0000976">
    <property type="term" value="F:transcription cis-regulatory region binding"/>
    <property type="evidence" value="ECO:0007669"/>
    <property type="project" value="TreeGrafter"/>
</dbReference>
<evidence type="ECO:0000313" key="5">
    <source>
        <dbReference type="Proteomes" id="UP000799753"/>
    </source>
</evidence>
<dbReference type="PANTHER" id="PTHR37534:SF2">
    <property type="entry name" value="N-ACETYLTRANSFERASE DOMAIN-CONTAINING PROTEIN"/>
    <property type="match status" value="1"/>
</dbReference>
<dbReference type="EMBL" id="MU006778">
    <property type="protein sequence ID" value="KAF2644802.1"/>
    <property type="molecule type" value="Genomic_DNA"/>
</dbReference>
<keyword evidence="5" id="KW-1185">Reference proteome</keyword>
<dbReference type="GO" id="GO:0005634">
    <property type="term" value="C:nucleus"/>
    <property type="evidence" value="ECO:0007669"/>
    <property type="project" value="UniProtKB-SubCell"/>
</dbReference>
<organism evidence="4 5">
    <name type="scientific">Massarina eburnea CBS 473.64</name>
    <dbReference type="NCBI Taxonomy" id="1395130"/>
    <lineage>
        <taxon>Eukaryota</taxon>
        <taxon>Fungi</taxon>
        <taxon>Dikarya</taxon>
        <taxon>Ascomycota</taxon>
        <taxon>Pezizomycotina</taxon>
        <taxon>Dothideomycetes</taxon>
        <taxon>Pleosporomycetidae</taxon>
        <taxon>Pleosporales</taxon>
        <taxon>Massarineae</taxon>
        <taxon>Massarinaceae</taxon>
        <taxon>Massarina</taxon>
    </lineage>
</organism>
<dbReference type="Pfam" id="PF11951">
    <property type="entry name" value="Fungal_trans_2"/>
    <property type="match status" value="1"/>
</dbReference>
<sequence length="475" mass="52791">MPTSENDDEVTANPPPLAIPSVRGSPLGTTHVGTHVAAINASPPSLSNGLQEACLIRYYVIHLANAFDTTDRDAHFHITVPQRAMHSPVLLYAICTASARHLTSLWYRREQSAIISFDDIPLPDLNADSAIHYHNVCLSLLKDFTNTPASEANAEERAEALAAAVILRFYEQLDTSLTGLDVEAYQNVVHTVICTHHIESVFSLPNIDKQHRDSEGRLILADGLRSSACLIALRQEIWSVLLYQRPFRLPVSSHLDYTQLSDADDFIWTNRMILWCADVLRFCFGPDTVTSQVYSTNTLAFERWDAMKAFEEAWDSSPPPCFNPLYYAPPNRARGAIFPTIWHYNSACQVQCLQHLELGRMLLAVYNPRRQRVGLGSIASDKAIEEQLRQSSLLLCGLALANTNSISGMTTAAIGISIGGEYFYGLDEQDAIAKFLATLEAEHAWPTQTIVLALKHAWSLQRSSSPKIPYTVPPM</sequence>
<dbReference type="Proteomes" id="UP000799753">
    <property type="component" value="Unassembled WGS sequence"/>
</dbReference>
<reference evidence="4" key="1">
    <citation type="journal article" date="2020" name="Stud. Mycol.">
        <title>101 Dothideomycetes genomes: a test case for predicting lifestyles and emergence of pathogens.</title>
        <authorList>
            <person name="Haridas S."/>
            <person name="Albert R."/>
            <person name="Binder M."/>
            <person name="Bloem J."/>
            <person name="Labutti K."/>
            <person name="Salamov A."/>
            <person name="Andreopoulos B."/>
            <person name="Baker S."/>
            <person name="Barry K."/>
            <person name="Bills G."/>
            <person name="Bluhm B."/>
            <person name="Cannon C."/>
            <person name="Castanera R."/>
            <person name="Culley D."/>
            <person name="Daum C."/>
            <person name="Ezra D."/>
            <person name="Gonzalez J."/>
            <person name="Henrissat B."/>
            <person name="Kuo A."/>
            <person name="Liang C."/>
            <person name="Lipzen A."/>
            <person name="Lutzoni F."/>
            <person name="Magnuson J."/>
            <person name="Mondo S."/>
            <person name="Nolan M."/>
            <person name="Ohm R."/>
            <person name="Pangilinan J."/>
            <person name="Park H.-J."/>
            <person name="Ramirez L."/>
            <person name="Alfaro M."/>
            <person name="Sun H."/>
            <person name="Tritt A."/>
            <person name="Yoshinaga Y."/>
            <person name="Zwiers L.-H."/>
            <person name="Turgeon B."/>
            <person name="Goodwin S."/>
            <person name="Spatafora J."/>
            <person name="Crous P."/>
            <person name="Grigoriev I."/>
        </authorList>
    </citation>
    <scope>NUCLEOTIDE SEQUENCE</scope>
    <source>
        <strain evidence="4">CBS 473.64</strain>
    </source>
</reference>
<accession>A0A6A6SC19</accession>
<evidence type="ECO:0000256" key="1">
    <source>
        <dbReference type="ARBA" id="ARBA00004123"/>
    </source>
</evidence>
<evidence type="ECO:0000256" key="3">
    <source>
        <dbReference type="SAM" id="MobiDB-lite"/>
    </source>
</evidence>
<evidence type="ECO:0000256" key="2">
    <source>
        <dbReference type="ARBA" id="ARBA00023242"/>
    </source>
</evidence>
<comment type="subcellular location">
    <subcellularLocation>
        <location evidence="1">Nucleus</location>
    </subcellularLocation>
</comment>
<dbReference type="InterPro" id="IPR021858">
    <property type="entry name" value="Fun_TF"/>
</dbReference>
<keyword evidence="2" id="KW-0539">Nucleus</keyword>
<dbReference type="OrthoDB" id="407832at2759"/>
<dbReference type="GO" id="GO:0045944">
    <property type="term" value="P:positive regulation of transcription by RNA polymerase II"/>
    <property type="evidence" value="ECO:0007669"/>
    <property type="project" value="TreeGrafter"/>
</dbReference>